<dbReference type="EMBL" id="ML986727">
    <property type="protein sequence ID" value="KAF2258950.1"/>
    <property type="molecule type" value="Genomic_DNA"/>
</dbReference>
<protein>
    <submittedName>
        <fullName evidence="2">Uncharacterized protein</fullName>
    </submittedName>
</protein>
<feature type="transmembrane region" description="Helical" evidence="1">
    <location>
        <begin position="23"/>
        <end position="41"/>
    </location>
</feature>
<comment type="caution">
    <text evidence="2">The sequence shown here is derived from an EMBL/GenBank/DDBJ whole genome shotgun (WGS) entry which is preliminary data.</text>
</comment>
<evidence type="ECO:0000256" key="1">
    <source>
        <dbReference type="SAM" id="Phobius"/>
    </source>
</evidence>
<dbReference type="OrthoDB" id="196103at2759"/>
<dbReference type="AlphaFoldDB" id="A0A9P4K015"/>
<keyword evidence="1" id="KW-0472">Membrane</keyword>
<keyword evidence="3" id="KW-1185">Reference proteome</keyword>
<accession>A0A9P4K015</accession>
<evidence type="ECO:0000313" key="3">
    <source>
        <dbReference type="Proteomes" id="UP000800093"/>
    </source>
</evidence>
<keyword evidence="1" id="KW-1133">Transmembrane helix</keyword>
<evidence type="ECO:0000313" key="2">
    <source>
        <dbReference type="EMBL" id="KAF2258950.1"/>
    </source>
</evidence>
<organism evidence="2 3">
    <name type="scientific">Lojkania enalia</name>
    <dbReference type="NCBI Taxonomy" id="147567"/>
    <lineage>
        <taxon>Eukaryota</taxon>
        <taxon>Fungi</taxon>
        <taxon>Dikarya</taxon>
        <taxon>Ascomycota</taxon>
        <taxon>Pezizomycotina</taxon>
        <taxon>Dothideomycetes</taxon>
        <taxon>Pleosporomycetidae</taxon>
        <taxon>Pleosporales</taxon>
        <taxon>Pleosporales incertae sedis</taxon>
        <taxon>Lojkania</taxon>
    </lineage>
</organism>
<feature type="non-terminal residue" evidence="2">
    <location>
        <position position="1"/>
    </location>
</feature>
<proteinExistence type="predicted"/>
<keyword evidence="1" id="KW-0812">Transmembrane</keyword>
<dbReference type="Proteomes" id="UP000800093">
    <property type="component" value="Unassembled WGS sequence"/>
</dbReference>
<gene>
    <name evidence="2" type="ORF">CC78DRAFT_476789</name>
</gene>
<sequence length="71" mass="8303">TIQHQRTFLEELKSSGQVLWRNWWVVFSAPMCWVVNFFVVYQNNDFNGVVFTMRGRSLNAFVSSIAQVFAP</sequence>
<name>A0A9P4K015_9PLEO</name>
<reference evidence="3" key="1">
    <citation type="journal article" date="2020" name="Stud. Mycol.">
        <title>101 Dothideomycetes genomes: A test case for predicting lifestyles and emergence of pathogens.</title>
        <authorList>
            <person name="Haridas S."/>
            <person name="Albert R."/>
            <person name="Binder M."/>
            <person name="Bloem J."/>
            <person name="LaButti K."/>
            <person name="Salamov A."/>
            <person name="Andreopoulos B."/>
            <person name="Baker S."/>
            <person name="Barry K."/>
            <person name="Bills G."/>
            <person name="Bluhm B."/>
            <person name="Cannon C."/>
            <person name="Castanera R."/>
            <person name="Culley D."/>
            <person name="Daum C."/>
            <person name="Ezra D."/>
            <person name="Gonzalez J."/>
            <person name="Henrissat B."/>
            <person name="Kuo A."/>
            <person name="Liang C."/>
            <person name="Lipzen A."/>
            <person name="Lutzoni F."/>
            <person name="Magnuson J."/>
            <person name="Mondo S."/>
            <person name="Nolan M."/>
            <person name="Ohm R."/>
            <person name="Pangilinan J."/>
            <person name="Park H.-J."/>
            <person name="Ramirez L."/>
            <person name="Alfaro M."/>
            <person name="Sun H."/>
            <person name="Tritt A."/>
            <person name="Yoshinaga Y."/>
            <person name="Zwiers L.-H."/>
            <person name="Turgeon B."/>
            <person name="Goodwin S."/>
            <person name="Spatafora J."/>
            <person name="Crous P."/>
            <person name="Grigoriev I."/>
        </authorList>
    </citation>
    <scope>NUCLEOTIDE SEQUENCE [LARGE SCALE GENOMIC DNA]</scope>
    <source>
        <strain evidence="3">CBS 304.66</strain>
    </source>
</reference>